<dbReference type="PROSITE" id="PS50995">
    <property type="entry name" value="HTH_MARR_2"/>
    <property type="match status" value="1"/>
</dbReference>
<dbReference type="SUPFAM" id="SSF46785">
    <property type="entry name" value="Winged helix' DNA-binding domain"/>
    <property type="match status" value="1"/>
</dbReference>
<dbReference type="EMBL" id="CP001958">
    <property type="protein sequence ID" value="ADG98066.1"/>
    <property type="molecule type" value="Genomic_DNA"/>
</dbReference>
<dbReference type="KEGG" id="srt:Srot_1604"/>
<protein>
    <submittedName>
        <fullName evidence="2">Transcriptional regulator, MarR family</fullName>
    </submittedName>
</protein>
<accession>D6Z7Y6</accession>
<evidence type="ECO:0000313" key="3">
    <source>
        <dbReference type="Proteomes" id="UP000002247"/>
    </source>
</evidence>
<dbReference type="Pfam" id="PF12802">
    <property type="entry name" value="MarR_2"/>
    <property type="match status" value="1"/>
</dbReference>
<feature type="domain" description="HTH marR-type" evidence="1">
    <location>
        <begin position="15"/>
        <end position="147"/>
    </location>
</feature>
<sequence>MLDVHHHEEMPQPVDSPIGYFLKRAMLTTRAHVGAKLRPLGLTLPQYICMHMLHRNPGMSNAELAREAFVTRQAMNSVLHELEKMGVVARPATAAAGRVLPATLTDRGEELLAQALPHVWAAEDEVLAALSTTERNELKRLLACIVSPALLPDADTDD</sequence>
<dbReference type="Proteomes" id="UP000002247">
    <property type="component" value="Chromosome"/>
</dbReference>
<dbReference type="PRINTS" id="PR00598">
    <property type="entry name" value="HTHMARR"/>
</dbReference>
<dbReference type="PANTHER" id="PTHR33164:SF43">
    <property type="entry name" value="HTH-TYPE TRANSCRIPTIONAL REPRESSOR YETL"/>
    <property type="match status" value="1"/>
</dbReference>
<dbReference type="InterPro" id="IPR036390">
    <property type="entry name" value="WH_DNA-bd_sf"/>
</dbReference>
<dbReference type="InterPro" id="IPR000835">
    <property type="entry name" value="HTH_MarR-typ"/>
</dbReference>
<name>D6Z7Y6_SEGRD</name>
<dbReference type="GO" id="GO:0003700">
    <property type="term" value="F:DNA-binding transcription factor activity"/>
    <property type="evidence" value="ECO:0007669"/>
    <property type="project" value="InterPro"/>
</dbReference>
<reference evidence="2 3" key="1">
    <citation type="journal article" date="2010" name="Stand. Genomic Sci.">
        <title>Complete genome sequence of Segniliparus rotundus type strain (CDC 1076).</title>
        <authorList>
            <person name="Sikorski J."/>
            <person name="Lapidus A."/>
            <person name="Copeland A."/>
            <person name="Misra M."/>
            <person name="Glavina Del Rio T."/>
            <person name="Nolan M."/>
            <person name="Lucas S."/>
            <person name="Chen F."/>
            <person name="Tice H."/>
            <person name="Cheng J.F."/>
            <person name="Jando M."/>
            <person name="Schneider S."/>
            <person name="Bruce D."/>
            <person name="Goodwin L."/>
            <person name="Pitluck S."/>
            <person name="Liolios K."/>
            <person name="Mikhailova N."/>
            <person name="Pati A."/>
            <person name="Ivanova N."/>
            <person name="Mavromatis K."/>
            <person name="Chen A."/>
            <person name="Palaniappan K."/>
            <person name="Chertkov O."/>
            <person name="Land M."/>
            <person name="Hauser L."/>
            <person name="Chang Y.J."/>
            <person name="Jeffries C.D."/>
            <person name="Brettin T."/>
            <person name="Detter J.C."/>
            <person name="Han C."/>
            <person name="Rohde M."/>
            <person name="Goker M."/>
            <person name="Bristow J."/>
            <person name="Eisen J.A."/>
            <person name="Markowitz V."/>
            <person name="Hugenholtz P."/>
            <person name="Kyrpides N.C."/>
            <person name="Klenk H.P."/>
        </authorList>
    </citation>
    <scope>NUCLEOTIDE SEQUENCE [LARGE SCALE GENOMIC DNA]</scope>
    <source>
        <strain evidence="3">ATCC BAA-972 / CDC 1076 / CIP 108378 / DSM 44985 / JCM 13578</strain>
    </source>
</reference>
<evidence type="ECO:0000259" key="1">
    <source>
        <dbReference type="PROSITE" id="PS50995"/>
    </source>
</evidence>
<dbReference type="Gene3D" id="1.10.10.10">
    <property type="entry name" value="Winged helix-like DNA-binding domain superfamily/Winged helix DNA-binding domain"/>
    <property type="match status" value="1"/>
</dbReference>
<dbReference type="HOGENOM" id="CLU_083287_4_4_11"/>
<gene>
    <name evidence="2" type="ordered locus">Srot_1604</name>
</gene>
<dbReference type="InterPro" id="IPR039422">
    <property type="entry name" value="MarR/SlyA-like"/>
</dbReference>
<dbReference type="RefSeq" id="WP_013138519.1">
    <property type="nucleotide sequence ID" value="NC_014168.1"/>
</dbReference>
<dbReference type="GO" id="GO:0006950">
    <property type="term" value="P:response to stress"/>
    <property type="evidence" value="ECO:0007669"/>
    <property type="project" value="TreeGrafter"/>
</dbReference>
<proteinExistence type="predicted"/>
<dbReference type="STRING" id="640132.Srot_1604"/>
<keyword evidence="3" id="KW-1185">Reference proteome</keyword>
<dbReference type="InterPro" id="IPR036388">
    <property type="entry name" value="WH-like_DNA-bd_sf"/>
</dbReference>
<evidence type="ECO:0000313" key="2">
    <source>
        <dbReference type="EMBL" id="ADG98066.1"/>
    </source>
</evidence>
<dbReference type="eggNOG" id="COG1846">
    <property type="taxonomic scope" value="Bacteria"/>
</dbReference>
<dbReference type="AlphaFoldDB" id="D6Z7Y6"/>
<dbReference type="SMART" id="SM00347">
    <property type="entry name" value="HTH_MARR"/>
    <property type="match status" value="1"/>
</dbReference>
<dbReference type="PANTHER" id="PTHR33164">
    <property type="entry name" value="TRANSCRIPTIONAL REGULATOR, MARR FAMILY"/>
    <property type="match status" value="1"/>
</dbReference>
<organism evidence="2 3">
    <name type="scientific">Segniliparus rotundus (strain ATCC BAA-972 / CDC 1076 / CIP 108378 / DSM 44985 / JCM 13578)</name>
    <dbReference type="NCBI Taxonomy" id="640132"/>
    <lineage>
        <taxon>Bacteria</taxon>
        <taxon>Bacillati</taxon>
        <taxon>Actinomycetota</taxon>
        <taxon>Actinomycetes</taxon>
        <taxon>Mycobacteriales</taxon>
        <taxon>Segniliparaceae</taxon>
        <taxon>Segniliparus</taxon>
    </lineage>
</organism>